<sequence length="89" mass="9473">MHKIRILLLALLFLCASFASATSALHTCCPLKECNVAQCIDMGCAPVAPTIAPGAAVAAFVMVPPAREHAAHLSPFLADRYEKVWTPPD</sequence>
<gene>
    <name evidence="2" type="ORF">GTP46_06040</name>
</gene>
<dbReference type="RefSeq" id="WP_161005707.1">
    <property type="nucleotide sequence ID" value="NZ_WWCN01000003.1"/>
</dbReference>
<dbReference type="Proteomes" id="UP000479335">
    <property type="component" value="Unassembled WGS sequence"/>
</dbReference>
<feature type="chain" id="PRO_5026737786" evidence="1">
    <location>
        <begin position="22"/>
        <end position="89"/>
    </location>
</feature>
<evidence type="ECO:0000313" key="2">
    <source>
        <dbReference type="EMBL" id="MYM22199.1"/>
    </source>
</evidence>
<accession>A0A6L8K3W2</accession>
<evidence type="ECO:0000313" key="3">
    <source>
        <dbReference type="Proteomes" id="UP000479335"/>
    </source>
</evidence>
<dbReference type="AlphaFoldDB" id="A0A6L8K3W2"/>
<dbReference type="EMBL" id="WWCN01000003">
    <property type="protein sequence ID" value="MYM22199.1"/>
    <property type="molecule type" value="Genomic_DNA"/>
</dbReference>
<keyword evidence="1" id="KW-0732">Signal</keyword>
<organism evidence="2 3">
    <name type="scientific">Duganella flavida</name>
    <dbReference type="NCBI Taxonomy" id="2692175"/>
    <lineage>
        <taxon>Bacteria</taxon>
        <taxon>Pseudomonadati</taxon>
        <taxon>Pseudomonadota</taxon>
        <taxon>Betaproteobacteria</taxon>
        <taxon>Burkholderiales</taxon>
        <taxon>Oxalobacteraceae</taxon>
        <taxon>Telluria group</taxon>
        <taxon>Duganella</taxon>
    </lineage>
</organism>
<evidence type="ECO:0000256" key="1">
    <source>
        <dbReference type="SAM" id="SignalP"/>
    </source>
</evidence>
<keyword evidence="3" id="KW-1185">Reference proteome</keyword>
<protein>
    <submittedName>
        <fullName evidence="2">Uncharacterized protein</fullName>
    </submittedName>
</protein>
<proteinExistence type="predicted"/>
<comment type="caution">
    <text evidence="2">The sequence shown here is derived from an EMBL/GenBank/DDBJ whole genome shotgun (WGS) entry which is preliminary data.</text>
</comment>
<feature type="signal peptide" evidence="1">
    <location>
        <begin position="1"/>
        <end position="21"/>
    </location>
</feature>
<reference evidence="2 3" key="1">
    <citation type="submission" date="2019-12" db="EMBL/GenBank/DDBJ databases">
        <title>Novel species isolated from a subtropical stream in China.</title>
        <authorList>
            <person name="Lu H."/>
        </authorList>
    </citation>
    <scope>NUCLEOTIDE SEQUENCE [LARGE SCALE GENOMIC DNA]</scope>
    <source>
        <strain evidence="2 3">FT135W</strain>
    </source>
</reference>
<name>A0A6L8K3W2_9BURK</name>